<dbReference type="AlphaFoldDB" id="A0A4Y7KTJ5"/>
<dbReference type="Pfam" id="PF02458">
    <property type="entry name" value="Transferase"/>
    <property type="match status" value="1"/>
</dbReference>
<dbReference type="PANTHER" id="PTHR31896">
    <property type="entry name" value="FAMILY REGULATORY PROTEIN, PUTATIVE (AFU_ORTHOLOGUE AFUA_3G14730)-RELATED"/>
    <property type="match status" value="1"/>
</dbReference>
<dbReference type="Gramene" id="RZC75722">
    <property type="protein sequence ID" value="RZC75722"/>
    <property type="gene ID" value="C5167_051206"/>
</dbReference>
<organism evidence="2 3">
    <name type="scientific">Papaver somniferum</name>
    <name type="common">Opium poppy</name>
    <dbReference type="NCBI Taxonomy" id="3469"/>
    <lineage>
        <taxon>Eukaryota</taxon>
        <taxon>Viridiplantae</taxon>
        <taxon>Streptophyta</taxon>
        <taxon>Embryophyta</taxon>
        <taxon>Tracheophyta</taxon>
        <taxon>Spermatophyta</taxon>
        <taxon>Magnoliopsida</taxon>
        <taxon>Ranunculales</taxon>
        <taxon>Papaveraceae</taxon>
        <taxon>Papaveroideae</taxon>
        <taxon>Papaver</taxon>
    </lineage>
</organism>
<reference evidence="2 3" key="1">
    <citation type="journal article" date="2018" name="Science">
        <title>The opium poppy genome and morphinan production.</title>
        <authorList>
            <person name="Guo L."/>
            <person name="Winzer T."/>
            <person name="Yang X."/>
            <person name="Li Y."/>
            <person name="Ning Z."/>
            <person name="He Z."/>
            <person name="Teodor R."/>
            <person name="Lu Y."/>
            <person name="Bowser T.A."/>
            <person name="Graham I.A."/>
            <person name="Ye K."/>
        </authorList>
    </citation>
    <scope>NUCLEOTIDE SEQUENCE [LARGE SCALE GENOMIC DNA]</scope>
    <source>
        <strain evidence="3">cv. HN1</strain>
        <tissue evidence="2">Leaves</tissue>
    </source>
</reference>
<proteinExistence type="predicted"/>
<dbReference type="Proteomes" id="UP000316621">
    <property type="component" value="Chromosome 8"/>
</dbReference>
<protein>
    <submittedName>
        <fullName evidence="2">Uncharacterized protein</fullName>
    </submittedName>
</protein>
<dbReference type="InterPro" id="IPR023213">
    <property type="entry name" value="CAT-like_dom_sf"/>
</dbReference>
<dbReference type="InterPro" id="IPR051283">
    <property type="entry name" value="Sec_Metabolite_Acyltrans"/>
</dbReference>
<accession>A0A4Y7KTJ5</accession>
<keyword evidence="3" id="KW-1185">Reference proteome</keyword>
<dbReference type="OMA" id="NEDYRIW"/>
<sequence>MSYSGPSSGSDQPLGKNHGLEVITSNKRIPPEPVFCSISKQSSVQELYPVIMAGQDQVHHISTSIVAPASYNGSATTTRLDLTTWDLQLLVPAYIQRGLLFTKPKLQDSETICNIISNLKTSLSQTLDHFYPLAGGLVIEEHVDDGTTSVYINCNSTGAEFIHAVAEHITVADILEPIYVPSVVESSFFSLNGVMNYDGLIKPLLSVQVTELNDGIFIGCSMNHAVCDGTSFWHFMNSWSEISRSSVGGKSSIRTISRPPILERCFLNNADCPIRLPFSIDDERFRESHVFATIRSEYEVRFYHFTRETVAMLKAKANAEIGPTNGRCISSLQALLAHFWVAVTRARNLDPNAETSYCILVGNRTRLVPPLPQEYFGNSVNFYVATTTVGELLEKGHGWGALLLNQGIMSRDDAAIRRSWDSWVQKPIFIDRAAIFQVRSGIANKSDGKISVISGLVEGSLCVEACLSPKTLMAMENDTEFVNTISSN</sequence>
<evidence type="ECO:0000256" key="1">
    <source>
        <dbReference type="ARBA" id="ARBA00022679"/>
    </source>
</evidence>
<keyword evidence="1" id="KW-0808">Transferase</keyword>
<name>A0A4Y7KTJ5_PAPSO</name>
<dbReference type="PANTHER" id="PTHR31896:SF43">
    <property type="entry name" value="PROTEIN ENHANCED PSEUDOMONAS SUSCEPTIBILITY 1"/>
    <property type="match status" value="1"/>
</dbReference>
<gene>
    <name evidence="2" type="ORF">C5167_051206</name>
</gene>
<evidence type="ECO:0000313" key="2">
    <source>
        <dbReference type="EMBL" id="RZC75722.1"/>
    </source>
</evidence>
<dbReference type="Gene3D" id="3.30.559.10">
    <property type="entry name" value="Chloramphenicol acetyltransferase-like domain"/>
    <property type="match status" value="2"/>
</dbReference>
<evidence type="ECO:0000313" key="3">
    <source>
        <dbReference type="Proteomes" id="UP000316621"/>
    </source>
</evidence>
<dbReference type="EMBL" id="CM010722">
    <property type="protein sequence ID" value="RZC75722.1"/>
    <property type="molecule type" value="Genomic_DNA"/>
</dbReference>
<dbReference type="GO" id="GO:0016740">
    <property type="term" value="F:transferase activity"/>
    <property type="evidence" value="ECO:0007669"/>
    <property type="project" value="UniProtKB-KW"/>
</dbReference>